<reference evidence="1" key="1">
    <citation type="submission" date="2009-11" db="EMBL/GenBank/DDBJ databases">
        <authorList>
            <consortium name="US DOE Joint Genome Institute (JGI-PGF)"/>
            <person name="Ottilar R."/>
            <person name="Schmutz J."/>
            <person name="Salamov A."/>
            <person name="Cheng J.F."/>
            <person name="Lucas S."/>
            <person name="Pitluck S."/>
            <person name="Gundlach H."/>
            <person name="Guo Y."/>
            <person name="Haberer G."/>
            <person name="Nasrallah J."/>
            <person name="Mayer K.F.X."/>
            <person name="van de Peer Y."/>
            <person name="Weigel D."/>
            <person name="Grigoriev I.V."/>
        </authorList>
    </citation>
    <scope>NUCLEOTIDE SEQUENCE</scope>
    <source>
        <strain evidence="1">Nigerian</strain>
    </source>
</reference>
<accession>A0A1B8XUX2</accession>
<evidence type="ECO:0000313" key="1">
    <source>
        <dbReference type="EMBL" id="OCA14458.1"/>
    </source>
</evidence>
<dbReference type="AlphaFoldDB" id="A0A1B8XUX2"/>
<name>A0A1B8XUX2_XENTR</name>
<reference evidence="1" key="3">
    <citation type="submission" date="2016-05" db="EMBL/GenBank/DDBJ databases">
        <title>WGS assembly of Xenopus tropicalis.</title>
        <authorList>
            <person name="Sessions A."/>
            <person name="Jenkins J."/>
            <person name="Mitros T."/>
            <person name="Lyons J.T."/>
            <person name="Dichmann D.S."/>
            <person name="Robert J."/>
            <person name="Harland R.M."/>
            <person name="Rokhsar D.S."/>
        </authorList>
    </citation>
    <scope>NUCLEOTIDE SEQUENCE</scope>
    <source>
        <strain evidence="1">Nigerian</strain>
    </source>
</reference>
<sequence>MNVKHVQLIHVAQCMVELFDYICRDCIKLRTNWFVSCIISFSTQNTKLASEFHISSHKLPRNVTYCILYWQCCHICHYYYYYYYYFTSDFM</sequence>
<organism evidence="1">
    <name type="scientific">Xenopus tropicalis</name>
    <name type="common">Western clawed frog</name>
    <name type="synonym">Silurana tropicalis</name>
    <dbReference type="NCBI Taxonomy" id="8364"/>
    <lineage>
        <taxon>Eukaryota</taxon>
        <taxon>Metazoa</taxon>
        <taxon>Chordata</taxon>
        <taxon>Craniata</taxon>
        <taxon>Vertebrata</taxon>
        <taxon>Euteleostomi</taxon>
        <taxon>Amphibia</taxon>
        <taxon>Batrachia</taxon>
        <taxon>Anura</taxon>
        <taxon>Pipoidea</taxon>
        <taxon>Pipidae</taxon>
        <taxon>Xenopodinae</taxon>
        <taxon>Xenopus</taxon>
        <taxon>Silurana</taxon>
    </lineage>
</organism>
<reference evidence="1" key="2">
    <citation type="journal article" date="2010" name="Science">
        <title>The genome of the Western clawed frog Xenopus tropicalis.</title>
        <authorList>
            <person name="Hellsten U."/>
            <person name="Harland R.M."/>
            <person name="Gilchrist M.J."/>
            <person name="Hendrix D."/>
            <person name="Jurka J."/>
            <person name="Kapitonov V."/>
            <person name="Ovcharenko I."/>
            <person name="Putnam N.H."/>
            <person name="Shu S."/>
            <person name="Taher L."/>
            <person name="Blitz I.L."/>
            <person name="Blumberg B."/>
            <person name="Dichmann D.S."/>
            <person name="Dubchak I."/>
            <person name="Amaya E."/>
            <person name="Detter J.C."/>
            <person name="Fletcher R."/>
            <person name="Gerhard D.S."/>
            <person name="Goodstein D."/>
            <person name="Graves T."/>
            <person name="Grigoriev I.V."/>
            <person name="Grimwood J."/>
            <person name="Kawashima T."/>
            <person name="Lindquist E."/>
            <person name="Lucas S.M."/>
            <person name="Mead P.E."/>
            <person name="Mitros T."/>
            <person name="Ogino H."/>
            <person name="Ohta Y."/>
            <person name="Poliakov A.V."/>
            <person name="Pollet N."/>
            <person name="Robert J."/>
            <person name="Salamov A."/>
            <person name="Sater A.K."/>
            <person name="Schmutz J."/>
            <person name="Terry A."/>
            <person name="Vize P.D."/>
            <person name="Warren W.C."/>
            <person name="Wells D."/>
            <person name="Wills A."/>
            <person name="Wilson R.K."/>
            <person name="Zimmerman L.B."/>
            <person name="Zorn A.M."/>
            <person name="Grainger R."/>
            <person name="Grammer T."/>
            <person name="Khokha M.K."/>
            <person name="Richardson P.M."/>
            <person name="Rokhsar D.S."/>
        </authorList>
    </citation>
    <scope>NUCLEOTIDE SEQUENCE [LARGE SCALE GENOMIC DNA]</scope>
    <source>
        <strain evidence="1">Nigerian</strain>
    </source>
</reference>
<gene>
    <name evidence="1" type="ORF">XENTR_v900267401mg</name>
</gene>
<protein>
    <submittedName>
        <fullName evidence="1">Uncharacterized protein</fullName>
    </submittedName>
</protein>
<dbReference type="EMBL" id="KV461609">
    <property type="protein sequence ID" value="OCA14458.1"/>
    <property type="molecule type" value="Genomic_DNA"/>
</dbReference>
<proteinExistence type="predicted"/>